<organism evidence="5 6">
    <name type="scientific">Coptis chinensis</name>
    <dbReference type="NCBI Taxonomy" id="261450"/>
    <lineage>
        <taxon>Eukaryota</taxon>
        <taxon>Viridiplantae</taxon>
        <taxon>Streptophyta</taxon>
        <taxon>Embryophyta</taxon>
        <taxon>Tracheophyta</taxon>
        <taxon>Spermatophyta</taxon>
        <taxon>Magnoliopsida</taxon>
        <taxon>Ranunculales</taxon>
        <taxon>Ranunculaceae</taxon>
        <taxon>Coptidoideae</taxon>
        <taxon>Coptis</taxon>
    </lineage>
</organism>
<dbReference type="GO" id="GO:0008320">
    <property type="term" value="F:protein transmembrane transporter activity"/>
    <property type="evidence" value="ECO:0007669"/>
    <property type="project" value="TreeGrafter"/>
</dbReference>
<comment type="caution">
    <text evidence="5">The sequence shown here is derived from an EMBL/GenBank/DDBJ whole genome shotgun (WGS) entry which is preliminary data.</text>
</comment>
<evidence type="ECO:0000313" key="5">
    <source>
        <dbReference type="EMBL" id="KAF9594959.1"/>
    </source>
</evidence>
<proteinExistence type="predicted"/>
<evidence type="ECO:0000256" key="3">
    <source>
        <dbReference type="ARBA" id="ARBA00022989"/>
    </source>
</evidence>
<keyword evidence="2" id="KW-0812">Transmembrane</keyword>
<comment type="subcellular location">
    <subcellularLocation>
        <location evidence="1">Membrane</location>
        <topology evidence="1">Multi-pass membrane protein</topology>
    </subcellularLocation>
</comment>
<evidence type="ECO:0000256" key="2">
    <source>
        <dbReference type="ARBA" id="ARBA00022692"/>
    </source>
</evidence>
<dbReference type="OrthoDB" id="159299at2759"/>
<keyword evidence="6" id="KW-1185">Reference proteome</keyword>
<dbReference type="PANTHER" id="PTHR15371:SF24">
    <property type="entry name" value="MITOCHONDRIAL IMPORT INNER MEMBRANE TRANSLOCASE SUBUNIT TIM23-3"/>
    <property type="match status" value="1"/>
</dbReference>
<keyword evidence="4" id="KW-0472">Membrane</keyword>
<evidence type="ECO:0000256" key="4">
    <source>
        <dbReference type="ARBA" id="ARBA00023136"/>
    </source>
</evidence>
<reference evidence="5 6" key="1">
    <citation type="submission" date="2020-10" db="EMBL/GenBank/DDBJ databases">
        <title>The Coptis chinensis genome and diversification of protoberbering-type alkaloids.</title>
        <authorList>
            <person name="Wang B."/>
            <person name="Shu S."/>
            <person name="Song C."/>
            <person name="Liu Y."/>
        </authorList>
    </citation>
    <scope>NUCLEOTIDE SEQUENCE [LARGE SCALE GENOMIC DNA]</scope>
    <source>
        <strain evidence="5">HL-2020</strain>
        <tissue evidence="5">Leaf</tissue>
    </source>
</reference>
<dbReference type="InterPro" id="IPR045238">
    <property type="entry name" value="Tim23-like"/>
</dbReference>
<evidence type="ECO:0000313" key="6">
    <source>
        <dbReference type="Proteomes" id="UP000631114"/>
    </source>
</evidence>
<dbReference type="AlphaFoldDB" id="A0A835H8X9"/>
<keyword evidence="3" id="KW-1133">Transmembrane helix</keyword>
<name>A0A835H8X9_9MAGN</name>
<dbReference type="PANTHER" id="PTHR15371">
    <property type="entry name" value="TIM23"/>
    <property type="match status" value="1"/>
</dbReference>
<dbReference type="Pfam" id="PF02466">
    <property type="entry name" value="Tim17"/>
    <property type="match status" value="1"/>
</dbReference>
<dbReference type="GO" id="GO:0005744">
    <property type="term" value="C:TIM23 mitochondrial import inner membrane translocase complex"/>
    <property type="evidence" value="ECO:0007669"/>
    <property type="project" value="TreeGrafter"/>
</dbReference>
<protein>
    <recommendedName>
        <fullName evidence="7">Mitochondrial import inner membrane translocase subunit TIM23</fullName>
    </recommendedName>
</protein>
<sequence length="189" mass="20254">MENTYDQNDNSHNQYHQQQKQTYYDNITKILPGNLRSSSEKFDILFEEERLKNNRSLTEDITYYAGTGYLTGAILGGLKGTIEGLKSAELGDAKKIRINRALNAGGLRGRKFANVLGCLGLIYAGMENGVGAYRGSDDLVTSVIAGLGTGAIYRMASGLRGAAVAGAIGAVLVGAGLSGKQVLKRYVRI</sequence>
<evidence type="ECO:0008006" key="7">
    <source>
        <dbReference type="Google" id="ProtNLM"/>
    </source>
</evidence>
<gene>
    <name evidence="5" type="ORF">IFM89_035529</name>
</gene>
<dbReference type="EMBL" id="JADFTS010000008">
    <property type="protein sequence ID" value="KAF9594959.1"/>
    <property type="molecule type" value="Genomic_DNA"/>
</dbReference>
<evidence type="ECO:0000256" key="1">
    <source>
        <dbReference type="ARBA" id="ARBA00004141"/>
    </source>
</evidence>
<dbReference type="Proteomes" id="UP000631114">
    <property type="component" value="Unassembled WGS sequence"/>
</dbReference>
<dbReference type="GO" id="GO:0030150">
    <property type="term" value="P:protein import into mitochondrial matrix"/>
    <property type="evidence" value="ECO:0007669"/>
    <property type="project" value="TreeGrafter"/>
</dbReference>
<accession>A0A835H8X9</accession>